<proteinExistence type="predicted"/>
<dbReference type="Gene3D" id="3.40.30.120">
    <property type="match status" value="1"/>
</dbReference>
<dbReference type="EMBL" id="JAVRRD010000009">
    <property type="protein sequence ID" value="KAK5055272.1"/>
    <property type="molecule type" value="Genomic_DNA"/>
</dbReference>
<keyword evidence="3" id="KW-0560">Oxidoreductase</keyword>
<evidence type="ECO:0000313" key="6">
    <source>
        <dbReference type="EMBL" id="KAK5055272.1"/>
    </source>
</evidence>
<evidence type="ECO:0000256" key="3">
    <source>
        <dbReference type="ARBA" id="ARBA00023002"/>
    </source>
</evidence>
<sequence length="609" mass="66216">MASTINEAENGLADLGPKDAKSAGTADIEVETPVLIVGGGPVGMLLAYALSAYHGQPCVLVEQSPTTTTYPKMELTQGRAMEIYRWLGLADELRALGVPESEHLDEVISTGLGEDGHIITVWKRDSPAEIRRKSERLNDGTLPREPYLRCHQIPIEKWLKEKISKEEKVASFWGWKFLGLDEKDTEVISEAMDANGRKLKIKSAYVVGCDGAGSIVRRSAGLEGPRTDLAIHMAFIHFESTDFDILHSQGKFWHLLMMGGSIIVDQGAGIWTLHRIVAPGVDDASEEDPLSVIAEVVGGLSGPRPINVDRILVQGKWGTLLSIASGFRSEKGRVFLTGDSGTFLTANGKMTSTDKAKAHPLSPMGGHGLNTGICDLWDISWKLAAVLSGWGGPRLLHSYDIERRPIALANAAMVNKAAVEVAVPILTAADRVGAAQLTAKDEAGQRTRDDLAKEADQGHWLHNQTNKLLGYRYNSPIIIQDEDGTAAPVSEDEITKYLPTSWPGGRPPHVFLADGKTSIFDLFGKGFSLVDFSASGQLGKIFSSASSQLSVPLEVIHLPQERHVRDLWERDVVLVRPDGHVAWRSTNSEEQSLDIEAVTAVLNQVRGMV</sequence>
<dbReference type="Proteomes" id="UP001358417">
    <property type="component" value="Unassembled WGS sequence"/>
</dbReference>
<evidence type="ECO:0000256" key="2">
    <source>
        <dbReference type="ARBA" id="ARBA00022827"/>
    </source>
</evidence>
<dbReference type="Pfam" id="PF21274">
    <property type="entry name" value="Rng_hyd_C"/>
    <property type="match status" value="1"/>
</dbReference>
<gene>
    <name evidence="6" type="ORF">LTR84_013022</name>
</gene>
<dbReference type="InterPro" id="IPR002938">
    <property type="entry name" value="FAD-bd"/>
</dbReference>
<dbReference type="Pfam" id="PF01494">
    <property type="entry name" value="FAD_binding_3"/>
    <property type="match status" value="1"/>
</dbReference>
<dbReference type="GO" id="GO:0016709">
    <property type="term" value="F:oxidoreductase activity, acting on paired donors, with incorporation or reduction of molecular oxygen, NAD(P)H as one donor, and incorporation of one atom of oxygen"/>
    <property type="evidence" value="ECO:0007669"/>
    <property type="project" value="UniProtKB-ARBA"/>
</dbReference>
<dbReference type="InterPro" id="IPR036188">
    <property type="entry name" value="FAD/NAD-bd_sf"/>
</dbReference>
<protein>
    <recommendedName>
        <fullName evidence="5">FAD-binding domain-containing protein</fullName>
    </recommendedName>
</protein>
<organism evidence="6 7">
    <name type="scientific">Exophiala bonariae</name>
    <dbReference type="NCBI Taxonomy" id="1690606"/>
    <lineage>
        <taxon>Eukaryota</taxon>
        <taxon>Fungi</taxon>
        <taxon>Dikarya</taxon>
        <taxon>Ascomycota</taxon>
        <taxon>Pezizomycotina</taxon>
        <taxon>Eurotiomycetes</taxon>
        <taxon>Chaetothyriomycetidae</taxon>
        <taxon>Chaetothyriales</taxon>
        <taxon>Herpotrichiellaceae</taxon>
        <taxon>Exophiala</taxon>
    </lineage>
</organism>
<comment type="caution">
    <text evidence="6">The sequence shown here is derived from an EMBL/GenBank/DDBJ whole genome shotgun (WGS) entry which is preliminary data.</text>
</comment>
<evidence type="ECO:0000256" key="4">
    <source>
        <dbReference type="SAM" id="MobiDB-lite"/>
    </source>
</evidence>
<dbReference type="AlphaFoldDB" id="A0AAV9NEU3"/>
<dbReference type="Gene3D" id="3.30.9.10">
    <property type="entry name" value="D-Amino Acid Oxidase, subunit A, domain 2"/>
    <property type="match status" value="1"/>
</dbReference>
<dbReference type="PANTHER" id="PTHR43004">
    <property type="entry name" value="TRK SYSTEM POTASSIUM UPTAKE PROTEIN"/>
    <property type="match status" value="1"/>
</dbReference>
<dbReference type="PANTHER" id="PTHR43004:SF21">
    <property type="entry name" value="FAD-BINDING DOMAIN-CONTAINING PROTEIN-RELATED"/>
    <property type="match status" value="1"/>
</dbReference>
<evidence type="ECO:0000259" key="5">
    <source>
        <dbReference type="Pfam" id="PF01494"/>
    </source>
</evidence>
<evidence type="ECO:0000256" key="1">
    <source>
        <dbReference type="ARBA" id="ARBA00022630"/>
    </source>
</evidence>
<dbReference type="GO" id="GO:0071949">
    <property type="term" value="F:FAD binding"/>
    <property type="evidence" value="ECO:0007669"/>
    <property type="project" value="InterPro"/>
</dbReference>
<dbReference type="Gene3D" id="3.50.50.60">
    <property type="entry name" value="FAD/NAD(P)-binding domain"/>
    <property type="match status" value="2"/>
</dbReference>
<dbReference type="SUPFAM" id="SSF51905">
    <property type="entry name" value="FAD/NAD(P)-binding domain"/>
    <property type="match status" value="1"/>
</dbReference>
<name>A0AAV9NEU3_9EURO</name>
<evidence type="ECO:0000313" key="7">
    <source>
        <dbReference type="Proteomes" id="UP001358417"/>
    </source>
</evidence>
<dbReference type="RefSeq" id="XP_064707703.1">
    <property type="nucleotide sequence ID" value="XM_064856527.1"/>
</dbReference>
<reference evidence="6 7" key="1">
    <citation type="submission" date="2023-08" db="EMBL/GenBank/DDBJ databases">
        <title>Black Yeasts Isolated from many extreme environments.</title>
        <authorList>
            <person name="Coleine C."/>
            <person name="Stajich J.E."/>
            <person name="Selbmann L."/>
        </authorList>
    </citation>
    <scope>NUCLEOTIDE SEQUENCE [LARGE SCALE GENOMIC DNA]</scope>
    <source>
        <strain evidence="6 7">CCFEE 5792</strain>
    </source>
</reference>
<feature type="region of interest" description="Disordered" evidence="4">
    <location>
        <begin position="1"/>
        <end position="21"/>
    </location>
</feature>
<accession>A0AAV9NEU3</accession>
<dbReference type="GeneID" id="89981158"/>
<keyword evidence="1" id="KW-0285">Flavoprotein</keyword>
<dbReference type="PRINTS" id="PR00420">
    <property type="entry name" value="RNGMNOXGNASE"/>
</dbReference>
<keyword evidence="7" id="KW-1185">Reference proteome</keyword>
<feature type="domain" description="FAD-binding" evidence="5">
    <location>
        <begin position="31"/>
        <end position="409"/>
    </location>
</feature>
<dbReference type="InterPro" id="IPR050641">
    <property type="entry name" value="RIFMO-like"/>
</dbReference>
<keyword evidence="2" id="KW-0274">FAD</keyword>